<evidence type="ECO:0000259" key="6">
    <source>
        <dbReference type="PROSITE" id="PS50011"/>
    </source>
</evidence>
<dbReference type="SUPFAM" id="SSF56112">
    <property type="entry name" value="Protein kinase-like (PK-like)"/>
    <property type="match status" value="1"/>
</dbReference>
<dbReference type="AlphaFoldDB" id="A0AAV9MU93"/>
<keyword evidence="5" id="KW-0067">ATP-binding</keyword>
<keyword evidence="1" id="KW-0723">Serine/threonine-protein kinase</keyword>
<gene>
    <name evidence="7" type="ORF">LTR84_011928</name>
</gene>
<dbReference type="Proteomes" id="UP001358417">
    <property type="component" value="Unassembled WGS sequence"/>
</dbReference>
<comment type="caution">
    <text evidence="7">The sequence shown here is derived from an EMBL/GenBank/DDBJ whole genome shotgun (WGS) entry which is preliminary data.</text>
</comment>
<dbReference type="PROSITE" id="PS50011">
    <property type="entry name" value="PROTEIN_KINASE_DOM"/>
    <property type="match status" value="1"/>
</dbReference>
<evidence type="ECO:0000313" key="7">
    <source>
        <dbReference type="EMBL" id="KAK5043514.1"/>
    </source>
</evidence>
<sequence length="349" mass="39636">MTDVAEDEAEEEANNLKLIIATSDEPYDRELVNVLDLVHLGLKTPRVERKWWRDRDDLGFGAYGVVYRERWKEDKRVDDKGTRVVKVIDRAKIQSGQRGGPQNDGPKYQDTGLFVYFHGWYESANLAKVTLVMEDIPRGNLGKWVENHGGKLAEDGVIEIASQMLTALKYMHEDNFIHRDLKPEVRGLVLPWHDTYHSLCQDAKRYLEHFNPKGGSSLVDQTCGFRLLQGVTARTVVDTYGGTKGYIAPEISLSRSDDAESSEYSHLVDIWSAGCVIFRLLSGVVPEDHAEKKKFQKQSDIPDFLKASLLTVRQEAADGPMKNCGENDLFIESILRNYGRPTFQSRFQP</sequence>
<evidence type="ECO:0000256" key="4">
    <source>
        <dbReference type="ARBA" id="ARBA00022777"/>
    </source>
</evidence>
<evidence type="ECO:0000256" key="1">
    <source>
        <dbReference type="ARBA" id="ARBA00022527"/>
    </source>
</evidence>
<keyword evidence="4" id="KW-0418">Kinase</keyword>
<dbReference type="InterPro" id="IPR000719">
    <property type="entry name" value="Prot_kinase_dom"/>
</dbReference>
<keyword evidence="8" id="KW-1185">Reference proteome</keyword>
<dbReference type="Pfam" id="PF00069">
    <property type="entry name" value="Pkinase"/>
    <property type="match status" value="2"/>
</dbReference>
<evidence type="ECO:0000313" key="8">
    <source>
        <dbReference type="Proteomes" id="UP001358417"/>
    </source>
</evidence>
<dbReference type="SMART" id="SM00220">
    <property type="entry name" value="S_TKc"/>
    <property type="match status" value="1"/>
</dbReference>
<dbReference type="EMBL" id="JAVRRD010000060">
    <property type="protein sequence ID" value="KAK5043514.1"/>
    <property type="molecule type" value="Genomic_DNA"/>
</dbReference>
<keyword evidence="2" id="KW-0808">Transferase</keyword>
<dbReference type="RefSeq" id="XP_064699901.1">
    <property type="nucleotide sequence ID" value="XM_064855455.1"/>
</dbReference>
<dbReference type="GO" id="GO:0004674">
    <property type="term" value="F:protein serine/threonine kinase activity"/>
    <property type="evidence" value="ECO:0007669"/>
    <property type="project" value="UniProtKB-KW"/>
</dbReference>
<proteinExistence type="predicted"/>
<evidence type="ECO:0000256" key="3">
    <source>
        <dbReference type="ARBA" id="ARBA00022741"/>
    </source>
</evidence>
<organism evidence="7 8">
    <name type="scientific">Exophiala bonariae</name>
    <dbReference type="NCBI Taxonomy" id="1690606"/>
    <lineage>
        <taxon>Eukaryota</taxon>
        <taxon>Fungi</taxon>
        <taxon>Dikarya</taxon>
        <taxon>Ascomycota</taxon>
        <taxon>Pezizomycotina</taxon>
        <taxon>Eurotiomycetes</taxon>
        <taxon>Chaetothyriomycetidae</taxon>
        <taxon>Chaetothyriales</taxon>
        <taxon>Herpotrichiellaceae</taxon>
        <taxon>Exophiala</taxon>
    </lineage>
</organism>
<protein>
    <recommendedName>
        <fullName evidence="6">Protein kinase domain-containing protein</fullName>
    </recommendedName>
</protein>
<dbReference type="GeneID" id="89980077"/>
<dbReference type="CDD" id="cd00180">
    <property type="entry name" value="PKc"/>
    <property type="match status" value="1"/>
</dbReference>
<dbReference type="Gene3D" id="1.10.510.10">
    <property type="entry name" value="Transferase(Phosphotransferase) domain 1"/>
    <property type="match status" value="2"/>
</dbReference>
<evidence type="ECO:0000256" key="2">
    <source>
        <dbReference type="ARBA" id="ARBA00022679"/>
    </source>
</evidence>
<dbReference type="InterPro" id="IPR011009">
    <property type="entry name" value="Kinase-like_dom_sf"/>
</dbReference>
<feature type="domain" description="Protein kinase" evidence="6">
    <location>
        <begin position="52"/>
        <end position="349"/>
    </location>
</feature>
<dbReference type="PANTHER" id="PTHR24349">
    <property type="entry name" value="SERINE/THREONINE-PROTEIN KINASE"/>
    <property type="match status" value="1"/>
</dbReference>
<accession>A0AAV9MU93</accession>
<evidence type="ECO:0000256" key="5">
    <source>
        <dbReference type="ARBA" id="ARBA00022840"/>
    </source>
</evidence>
<dbReference type="GO" id="GO:0005524">
    <property type="term" value="F:ATP binding"/>
    <property type="evidence" value="ECO:0007669"/>
    <property type="project" value="UniProtKB-KW"/>
</dbReference>
<keyword evidence="3" id="KW-0547">Nucleotide-binding</keyword>
<dbReference type="InterPro" id="IPR050205">
    <property type="entry name" value="CDPK_Ser/Thr_kinases"/>
</dbReference>
<name>A0AAV9MU93_9EURO</name>
<reference evidence="7 8" key="1">
    <citation type="submission" date="2023-08" db="EMBL/GenBank/DDBJ databases">
        <title>Black Yeasts Isolated from many extreme environments.</title>
        <authorList>
            <person name="Coleine C."/>
            <person name="Stajich J.E."/>
            <person name="Selbmann L."/>
        </authorList>
    </citation>
    <scope>NUCLEOTIDE SEQUENCE [LARGE SCALE GENOMIC DNA]</scope>
    <source>
        <strain evidence="7 8">CCFEE 5792</strain>
    </source>
</reference>